<proteinExistence type="predicted"/>
<keyword evidence="8" id="KW-1185">Reference proteome</keyword>
<dbReference type="PROSITE" id="PS50093">
    <property type="entry name" value="PKD"/>
    <property type="match status" value="3"/>
</dbReference>
<evidence type="ECO:0000256" key="1">
    <source>
        <dbReference type="ARBA" id="ARBA00004141"/>
    </source>
</evidence>
<keyword evidence="2" id="KW-0812">Transmembrane</keyword>
<dbReference type="Proteomes" id="UP000276133">
    <property type="component" value="Unassembled WGS sequence"/>
</dbReference>
<name>A0A3M7PFL5_BRAPC</name>
<dbReference type="InterPro" id="IPR013783">
    <property type="entry name" value="Ig-like_fold"/>
</dbReference>
<feature type="domain" description="PKD" evidence="6">
    <location>
        <begin position="832"/>
        <end position="897"/>
    </location>
</feature>
<sequence length="942" mass="105047">MINDDRYFNAENRTQRKTVEFLSALSPFALCFDRFSHIFINVVKSCSGDTYSSNENFNNCVDQSASSVFNCASFFQKSAFSCSSIDQTNRFPSFANTYQQIQLYVLTLKPGYNIFTNLQNLIMKPGYILVVEPTATGTLIDLDQTVPGLSDYQISPFTPLNGKLRINTIISPFNKIWSVSHQYTIQNNYSVSVTLTNRLNSTDTASVSKYVMVYESVRDLMVTSLTGGLICFKDKDCTLIPSVSTGKDLTYNWTIDSNVYSTTQPQFVHQFATVGTVPISLLAYNHFSNESIIVVITVTDRLEGLYFKAGTGAQSASAVGKNADFLFILQSGANYICHVDYGGQTHTFGDDVYNLNNSFISHVYSQEKVYQVSITCANQINSLSLNFDHHVQQELTGLKLSNNVTLVNQPFYIEFSLETGSAISESLLLFNNQQETITFDALTGKGILHGGLSLANRHPVYIELKNFVSTIELDAFFEISSPIINPSFEITPSGDLATRKYSFPHENFIEIRMDSGSNVRIEINTDFFGELLPNGLNLLDIQTNGEWSDYANSASNTHKISYNFIHPGDYLVKVTLSNHLGSFTLTEQISIISKVDGLVPALADLNPDNYVLFEVTDGTAGKGVAEFVFQYEAESKAGSHASIVFWPGDLTNLTNGPFFFKMDFNRNISVTPIKYVYNATGTYEAKFLIYNDRGSKSFSLMVNVVIGIFGFYIDVLPKSVGPSDKFTVSAYMIQGDNVNYTLKVDDVVIKEYPKTSLSYEQSDSQILTAGPVGVYKIDVIATDKYLPVTRSYTLNVVQKIASFSLTASPQLRINDDSNPLSRTFTFTIGINDPNAMFLIDYGDNSTIDFPRPVNSQTQLTHQYSQSGLYRVIVTVSNSVSSITNSITVQIAADFAGLNCQLFWRPFDSDGTIEYQYTFSGDQYIVKKDFDLRFKCTWLRLAV</sequence>
<evidence type="ECO:0000313" key="7">
    <source>
        <dbReference type="EMBL" id="RMZ97507.1"/>
    </source>
</evidence>
<evidence type="ECO:0000313" key="8">
    <source>
        <dbReference type="Proteomes" id="UP000276133"/>
    </source>
</evidence>
<dbReference type="PANTHER" id="PTHR46730:SF4">
    <property type="entry name" value="POLYCYSTIC KIDNEY DISEASE PROTEIN 1-LIKE 1"/>
    <property type="match status" value="1"/>
</dbReference>
<reference evidence="7 8" key="1">
    <citation type="journal article" date="2018" name="Sci. Rep.">
        <title>Genomic signatures of local adaptation to the degree of environmental predictability in rotifers.</title>
        <authorList>
            <person name="Franch-Gras L."/>
            <person name="Hahn C."/>
            <person name="Garcia-Roger E.M."/>
            <person name="Carmona M.J."/>
            <person name="Serra M."/>
            <person name="Gomez A."/>
        </authorList>
    </citation>
    <scope>NUCLEOTIDE SEQUENCE [LARGE SCALE GENOMIC DNA]</scope>
    <source>
        <strain evidence="7">HYR1</strain>
    </source>
</reference>
<dbReference type="OrthoDB" id="6131060at2759"/>
<dbReference type="EMBL" id="REGN01011373">
    <property type="protein sequence ID" value="RMZ97507.1"/>
    <property type="molecule type" value="Genomic_DNA"/>
</dbReference>
<dbReference type="GO" id="GO:0005886">
    <property type="term" value="C:plasma membrane"/>
    <property type="evidence" value="ECO:0007669"/>
    <property type="project" value="TreeGrafter"/>
</dbReference>
<comment type="caution">
    <text evidence="7">The sequence shown here is derived from an EMBL/GenBank/DDBJ whole genome shotgun (WGS) entry which is preliminary data.</text>
</comment>
<evidence type="ECO:0000256" key="3">
    <source>
        <dbReference type="ARBA" id="ARBA00022737"/>
    </source>
</evidence>
<dbReference type="SMART" id="SM00089">
    <property type="entry name" value="PKD"/>
    <property type="match status" value="3"/>
</dbReference>
<evidence type="ECO:0000259" key="6">
    <source>
        <dbReference type="PROSITE" id="PS50093"/>
    </source>
</evidence>
<dbReference type="AlphaFoldDB" id="A0A3M7PFL5"/>
<dbReference type="Gene3D" id="2.60.40.10">
    <property type="entry name" value="Immunoglobulins"/>
    <property type="match status" value="1"/>
</dbReference>
<dbReference type="InterPro" id="IPR022409">
    <property type="entry name" value="PKD/Chitinase_dom"/>
</dbReference>
<dbReference type="InterPro" id="IPR000601">
    <property type="entry name" value="PKD_dom"/>
</dbReference>
<gene>
    <name evidence="7" type="ORF">BpHYR1_035466</name>
</gene>
<dbReference type="CDD" id="cd00146">
    <property type="entry name" value="PKD"/>
    <property type="match status" value="2"/>
</dbReference>
<evidence type="ECO:0000256" key="2">
    <source>
        <dbReference type="ARBA" id="ARBA00022692"/>
    </source>
</evidence>
<evidence type="ECO:0000256" key="5">
    <source>
        <dbReference type="ARBA" id="ARBA00023136"/>
    </source>
</evidence>
<keyword evidence="3" id="KW-0677">Repeat</keyword>
<protein>
    <submittedName>
        <fullName evidence="7">Polycystin-1-like isoform X2</fullName>
    </submittedName>
</protein>
<dbReference type="SUPFAM" id="SSF49299">
    <property type="entry name" value="PKD domain"/>
    <property type="match status" value="3"/>
</dbReference>
<feature type="domain" description="PKD" evidence="6">
    <location>
        <begin position="244"/>
        <end position="299"/>
    </location>
</feature>
<keyword evidence="4" id="KW-1133">Transmembrane helix</keyword>
<dbReference type="GO" id="GO:0005261">
    <property type="term" value="F:monoatomic cation channel activity"/>
    <property type="evidence" value="ECO:0007669"/>
    <property type="project" value="TreeGrafter"/>
</dbReference>
<evidence type="ECO:0000256" key="4">
    <source>
        <dbReference type="ARBA" id="ARBA00022989"/>
    </source>
</evidence>
<dbReference type="Pfam" id="PF00801">
    <property type="entry name" value="PKD"/>
    <property type="match status" value="1"/>
</dbReference>
<organism evidence="7 8">
    <name type="scientific">Brachionus plicatilis</name>
    <name type="common">Marine rotifer</name>
    <name type="synonym">Brachionus muelleri</name>
    <dbReference type="NCBI Taxonomy" id="10195"/>
    <lineage>
        <taxon>Eukaryota</taxon>
        <taxon>Metazoa</taxon>
        <taxon>Spiralia</taxon>
        <taxon>Gnathifera</taxon>
        <taxon>Rotifera</taxon>
        <taxon>Eurotatoria</taxon>
        <taxon>Monogononta</taxon>
        <taxon>Pseudotrocha</taxon>
        <taxon>Ploima</taxon>
        <taxon>Brachionidae</taxon>
        <taxon>Brachionus</taxon>
    </lineage>
</organism>
<dbReference type="PANTHER" id="PTHR46730">
    <property type="entry name" value="POLYCYSTIN-1"/>
    <property type="match status" value="1"/>
</dbReference>
<keyword evidence="5" id="KW-0472">Membrane</keyword>
<feature type="domain" description="PKD" evidence="6">
    <location>
        <begin position="546"/>
        <end position="598"/>
    </location>
</feature>
<dbReference type="InterPro" id="IPR035986">
    <property type="entry name" value="PKD_dom_sf"/>
</dbReference>
<dbReference type="GO" id="GO:0006816">
    <property type="term" value="P:calcium ion transport"/>
    <property type="evidence" value="ECO:0007669"/>
    <property type="project" value="TreeGrafter"/>
</dbReference>
<comment type="subcellular location">
    <subcellularLocation>
        <location evidence="1">Membrane</location>
        <topology evidence="1">Multi-pass membrane protein</topology>
    </subcellularLocation>
</comment>
<accession>A0A3M7PFL5</accession>
<dbReference type="STRING" id="10195.A0A3M7PFL5"/>